<accession>A0A8B7BVF6</accession>
<reference evidence="4" key="1">
    <citation type="submission" date="2025-08" db="UniProtKB">
        <authorList>
            <consortium name="RefSeq"/>
        </authorList>
    </citation>
    <scope>IDENTIFICATION</scope>
    <source>
        <tissue evidence="4">Young leaves</tissue>
    </source>
</reference>
<gene>
    <name evidence="4" type="primary">LOC103704638</name>
</gene>
<dbReference type="OrthoDB" id="1929803at2759"/>
<protein>
    <submittedName>
        <fullName evidence="4">Uncharacterized protein LOC103704638</fullName>
    </submittedName>
</protein>
<dbReference type="GeneID" id="103704638"/>
<organism evidence="3 4">
    <name type="scientific">Phoenix dactylifera</name>
    <name type="common">Date palm</name>
    <dbReference type="NCBI Taxonomy" id="42345"/>
    <lineage>
        <taxon>Eukaryota</taxon>
        <taxon>Viridiplantae</taxon>
        <taxon>Streptophyta</taxon>
        <taxon>Embryophyta</taxon>
        <taxon>Tracheophyta</taxon>
        <taxon>Spermatophyta</taxon>
        <taxon>Magnoliopsida</taxon>
        <taxon>Liliopsida</taxon>
        <taxon>Arecaceae</taxon>
        <taxon>Coryphoideae</taxon>
        <taxon>Phoeniceae</taxon>
        <taxon>Phoenix</taxon>
    </lineage>
</organism>
<dbReference type="Proteomes" id="UP000228380">
    <property type="component" value="Unplaced"/>
</dbReference>
<dbReference type="KEGG" id="pda:103704638"/>
<evidence type="ECO:0000313" key="4">
    <source>
        <dbReference type="RefSeq" id="XP_008786226.1"/>
    </source>
</evidence>
<dbReference type="Pfam" id="PF05553">
    <property type="entry name" value="DUF761"/>
    <property type="match status" value="1"/>
</dbReference>
<keyword evidence="3" id="KW-1185">Reference proteome</keyword>
<dbReference type="RefSeq" id="XP_008786226.1">
    <property type="nucleotide sequence ID" value="XM_008788004.4"/>
</dbReference>
<feature type="compositionally biased region" description="Basic and acidic residues" evidence="1">
    <location>
        <begin position="113"/>
        <end position="129"/>
    </location>
</feature>
<dbReference type="PANTHER" id="PTHR33265">
    <property type="entry name" value="AVR9/CF-9 RAPIDLY ELICITED PROTEIN-RELATED"/>
    <property type="match status" value="1"/>
</dbReference>
<proteinExistence type="predicted"/>
<evidence type="ECO:0000313" key="3">
    <source>
        <dbReference type="Proteomes" id="UP000228380"/>
    </source>
</evidence>
<dbReference type="AlphaFoldDB" id="A0A8B7BVF6"/>
<evidence type="ECO:0000256" key="1">
    <source>
        <dbReference type="SAM" id="MobiDB-lite"/>
    </source>
</evidence>
<dbReference type="PANTHER" id="PTHR33265:SF5">
    <property type="entry name" value="COTTON FIBER PROTEIN"/>
    <property type="match status" value="1"/>
</dbReference>
<feature type="signal peptide" evidence="2">
    <location>
        <begin position="1"/>
        <end position="28"/>
    </location>
</feature>
<name>A0A8B7BVF6_PHODC</name>
<sequence length="179" mass="20545">MGKKKVALAGRAWSLLRLALLWARKGGALKRGPMFDLRHLHGYLKSLKPGGGRSDRLHYGEREFSFEETPAFHFKTPSMRLPCLPCITPAVDFDNDDHYILFKREKRNAFFDEEPKTECSVDSGEASRDDDGEESIEVEGEQGIDSKAEDFIAKFYKQMKLQRQVSLLQYNEMLHRGMS</sequence>
<keyword evidence="2" id="KW-0732">Signal</keyword>
<dbReference type="InterPro" id="IPR008480">
    <property type="entry name" value="DUF761_pln"/>
</dbReference>
<feature type="region of interest" description="Disordered" evidence="1">
    <location>
        <begin position="113"/>
        <end position="143"/>
    </location>
</feature>
<feature type="compositionally biased region" description="Acidic residues" evidence="1">
    <location>
        <begin position="130"/>
        <end position="142"/>
    </location>
</feature>
<evidence type="ECO:0000256" key="2">
    <source>
        <dbReference type="SAM" id="SignalP"/>
    </source>
</evidence>
<feature type="chain" id="PRO_5034646145" evidence="2">
    <location>
        <begin position="29"/>
        <end position="179"/>
    </location>
</feature>